<evidence type="ECO:0000256" key="6">
    <source>
        <dbReference type="ARBA" id="ARBA00022741"/>
    </source>
</evidence>
<keyword evidence="8" id="KW-0460">Magnesium</keyword>
<protein>
    <recommendedName>
        <fullName evidence="9">protein adenylyltransferase</fullName>
        <ecNumber evidence="9">2.7.7.108</ecNumber>
    </recommendedName>
</protein>
<evidence type="ECO:0000256" key="5">
    <source>
        <dbReference type="ARBA" id="ARBA00022723"/>
    </source>
</evidence>
<name>A0A031LNM0_9CREN</name>
<evidence type="ECO:0000256" key="12">
    <source>
        <dbReference type="ARBA" id="ARBA00048696"/>
    </source>
</evidence>
<keyword evidence="7" id="KW-0067">ATP-binding</keyword>
<comment type="catalytic activity">
    <reaction evidence="11">
        <text>O-(5'-adenylyl)-L-tyrosyl-[protein] + ATP = O-[5'-(adenylyl-(5'-&gt;3')-adenylyl)]-L-tyrosyl-[protein] + diphosphate</text>
        <dbReference type="Rhea" id="RHEA:66528"/>
        <dbReference type="Rhea" id="RHEA-COMP:13846"/>
        <dbReference type="Rhea" id="RHEA-COMP:17046"/>
        <dbReference type="ChEBI" id="CHEBI:30616"/>
        <dbReference type="ChEBI" id="CHEBI:33019"/>
        <dbReference type="ChEBI" id="CHEBI:83624"/>
        <dbReference type="ChEBI" id="CHEBI:167160"/>
    </reaction>
</comment>
<evidence type="ECO:0000256" key="8">
    <source>
        <dbReference type="ARBA" id="ARBA00022842"/>
    </source>
</evidence>
<accession>A0A031LNM0</accession>
<evidence type="ECO:0000256" key="4">
    <source>
        <dbReference type="ARBA" id="ARBA00022695"/>
    </source>
</evidence>
<keyword evidence="4" id="KW-0548">Nucleotidyltransferase</keyword>
<comment type="similarity">
    <text evidence="10">Belongs to the MntA antitoxin family.</text>
</comment>
<dbReference type="AlphaFoldDB" id="A0A031LNM0"/>
<dbReference type="GO" id="GO:0070733">
    <property type="term" value="F:AMPylase activity"/>
    <property type="evidence" value="ECO:0007669"/>
    <property type="project" value="UniProtKB-EC"/>
</dbReference>
<dbReference type="PIRSF" id="PIRSF005928">
    <property type="entry name" value="Nucleotidltrnsf"/>
    <property type="match status" value="1"/>
</dbReference>
<dbReference type="Gene3D" id="3.30.460.10">
    <property type="entry name" value="Beta Polymerase, domain 2"/>
    <property type="match status" value="1"/>
</dbReference>
<keyword evidence="6" id="KW-0547">Nucleotide-binding</keyword>
<keyword evidence="2" id="KW-1277">Toxin-antitoxin system</keyword>
<dbReference type="SUPFAM" id="SSF81301">
    <property type="entry name" value="Nucleotidyltransferase"/>
    <property type="match status" value="1"/>
</dbReference>
<keyword evidence="3" id="KW-0808">Transferase</keyword>
<dbReference type="RefSeq" id="WP_048100198.1">
    <property type="nucleotide sequence ID" value="NZ_JFZT01000048.1"/>
</dbReference>
<evidence type="ECO:0000256" key="3">
    <source>
        <dbReference type="ARBA" id="ARBA00022679"/>
    </source>
</evidence>
<reference evidence="14 15" key="1">
    <citation type="submission" date="2014-03" db="EMBL/GenBank/DDBJ databases">
        <title>Draft genome sequence of the novel thermoacidophilic archaea Acidianus copahuensis ALE1 strain, isolated from Copahue volcanic area in Neuquen Argentina.</title>
        <authorList>
            <person name="Urbieta M.S."/>
            <person name="Rascovan N."/>
            <person name="Castro C."/>
            <person name="Revale S."/>
            <person name="Giaveno M.A."/>
            <person name="Vazquez M.P."/>
            <person name="Donati E.R."/>
        </authorList>
    </citation>
    <scope>NUCLEOTIDE SEQUENCE [LARGE SCALE GENOMIC DNA]</scope>
    <source>
        <strain evidence="14 15">ALE1</strain>
    </source>
</reference>
<evidence type="ECO:0000313" key="14">
    <source>
        <dbReference type="EMBL" id="EZQ03149.1"/>
    </source>
</evidence>
<dbReference type="GO" id="GO:0005524">
    <property type="term" value="F:ATP binding"/>
    <property type="evidence" value="ECO:0007669"/>
    <property type="project" value="UniProtKB-KW"/>
</dbReference>
<dbReference type="EMBL" id="JFZT01000048">
    <property type="protein sequence ID" value="EZQ03149.1"/>
    <property type="molecule type" value="Genomic_DNA"/>
</dbReference>
<dbReference type="CDD" id="cd05403">
    <property type="entry name" value="NT_KNTase_like"/>
    <property type="match status" value="1"/>
</dbReference>
<comment type="cofactor">
    <cofactor evidence="1">
        <name>Mg(2+)</name>
        <dbReference type="ChEBI" id="CHEBI:18420"/>
    </cofactor>
</comment>
<evidence type="ECO:0000256" key="1">
    <source>
        <dbReference type="ARBA" id="ARBA00001946"/>
    </source>
</evidence>
<proteinExistence type="inferred from homology"/>
<gene>
    <name evidence="14" type="ORF">CM19_09990</name>
</gene>
<comment type="caution">
    <text evidence="14">The sequence shown here is derived from an EMBL/GenBank/DDBJ whole genome shotgun (WGS) entry which is preliminary data.</text>
</comment>
<evidence type="ECO:0000256" key="2">
    <source>
        <dbReference type="ARBA" id="ARBA00022649"/>
    </source>
</evidence>
<dbReference type="OrthoDB" id="9287at2157"/>
<sequence>MEILYSVEHWSIFEEKRRRTRDILMKLSSLGMEGYVYGSVARGDVRKDSDIDIIVFSPVFVKLEMIDSSHKFIIQATPASTPKAYISLDPLESEVISFPLSKMRKNEEEFYGFGGLINMEGVEKKIRVPGVNKMLNLVLPNDKGHFEIPVDENEEMVAKLLHISLETVKERKSLLTRRKEKGKTGVFLKYKLGVDETFEDAIRKLSKNNKFFRRVINEQF</sequence>
<dbReference type="GO" id="GO:0046872">
    <property type="term" value="F:metal ion binding"/>
    <property type="evidence" value="ECO:0007669"/>
    <property type="project" value="UniProtKB-KW"/>
</dbReference>
<dbReference type="InterPro" id="IPR009185">
    <property type="entry name" value="Nucleotidl_trans"/>
</dbReference>
<dbReference type="Pfam" id="PF01909">
    <property type="entry name" value="NTP_transf_2"/>
    <property type="match status" value="1"/>
</dbReference>
<keyword evidence="15" id="KW-1185">Reference proteome</keyword>
<dbReference type="Proteomes" id="UP000024332">
    <property type="component" value="Unassembled WGS sequence"/>
</dbReference>
<dbReference type="PANTHER" id="PTHR33571:SF14">
    <property type="entry name" value="PROTEIN ADENYLYLTRANSFERASE MJ0435-RELATED"/>
    <property type="match status" value="1"/>
</dbReference>
<dbReference type="InterPro" id="IPR002934">
    <property type="entry name" value="Polymerase_NTP_transf_dom"/>
</dbReference>
<keyword evidence="5" id="KW-0479">Metal-binding</keyword>
<comment type="catalytic activity">
    <reaction evidence="12">
        <text>L-tyrosyl-[protein] + ATP = O-(5'-adenylyl)-L-tyrosyl-[protein] + diphosphate</text>
        <dbReference type="Rhea" id="RHEA:54288"/>
        <dbReference type="Rhea" id="RHEA-COMP:10136"/>
        <dbReference type="Rhea" id="RHEA-COMP:13846"/>
        <dbReference type="ChEBI" id="CHEBI:30616"/>
        <dbReference type="ChEBI" id="CHEBI:33019"/>
        <dbReference type="ChEBI" id="CHEBI:46858"/>
        <dbReference type="ChEBI" id="CHEBI:83624"/>
        <dbReference type="EC" id="2.7.7.108"/>
    </reaction>
</comment>
<evidence type="ECO:0000256" key="10">
    <source>
        <dbReference type="ARBA" id="ARBA00038276"/>
    </source>
</evidence>
<dbReference type="InterPro" id="IPR052038">
    <property type="entry name" value="Type-VII_TA_antitoxin"/>
</dbReference>
<evidence type="ECO:0000256" key="11">
    <source>
        <dbReference type="ARBA" id="ARBA00047518"/>
    </source>
</evidence>
<organism evidence="14 15">
    <name type="scientific">Candidatus Acidianus copahuensis</name>
    <dbReference type="NCBI Taxonomy" id="1160895"/>
    <lineage>
        <taxon>Archaea</taxon>
        <taxon>Thermoproteota</taxon>
        <taxon>Thermoprotei</taxon>
        <taxon>Sulfolobales</taxon>
        <taxon>Sulfolobaceae</taxon>
        <taxon>Acidianus</taxon>
    </lineage>
</organism>
<evidence type="ECO:0000256" key="7">
    <source>
        <dbReference type="ARBA" id="ARBA00022840"/>
    </source>
</evidence>
<dbReference type="InterPro" id="IPR043519">
    <property type="entry name" value="NT_sf"/>
</dbReference>
<evidence type="ECO:0000313" key="15">
    <source>
        <dbReference type="Proteomes" id="UP000024332"/>
    </source>
</evidence>
<evidence type="ECO:0000259" key="13">
    <source>
        <dbReference type="Pfam" id="PF01909"/>
    </source>
</evidence>
<dbReference type="STRING" id="1160895.CM19_09990"/>
<evidence type="ECO:0000256" key="9">
    <source>
        <dbReference type="ARBA" id="ARBA00034531"/>
    </source>
</evidence>
<dbReference type="EC" id="2.7.7.108" evidence="9"/>
<feature type="domain" description="Polymerase nucleotidyl transferase" evidence="13">
    <location>
        <begin position="19"/>
        <end position="71"/>
    </location>
</feature>
<dbReference type="PANTHER" id="PTHR33571">
    <property type="entry name" value="SSL8005 PROTEIN"/>
    <property type="match status" value="1"/>
</dbReference>